<dbReference type="GO" id="GO:0043022">
    <property type="term" value="F:ribosome binding"/>
    <property type="evidence" value="ECO:0007669"/>
    <property type="project" value="TreeGrafter"/>
</dbReference>
<comment type="similarity">
    <text evidence="1">Belongs to the IF-3 family.</text>
</comment>
<feature type="non-terminal residue" evidence="6">
    <location>
        <position position="321"/>
    </location>
</feature>
<dbReference type="SUPFAM" id="SSF54364">
    <property type="entry name" value="Translation initiation factor IF3, N-terminal domain"/>
    <property type="match status" value="1"/>
</dbReference>
<dbReference type="InterPro" id="IPR036788">
    <property type="entry name" value="T_IF-3_C_sf"/>
</dbReference>
<dbReference type="InterPro" id="IPR001288">
    <property type="entry name" value="Translation_initiation_fac_3"/>
</dbReference>
<dbReference type="AlphaFoldDB" id="A0A2K3PM46"/>
<dbReference type="ExpressionAtlas" id="A0A2K3PM46">
    <property type="expression patterns" value="baseline"/>
</dbReference>
<feature type="compositionally biased region" description="Polar residues" evidence="4">
    <location>
        <begin position="235"/>
        <end position="252"/>
    </location>
</feature>
<dbReference type="PANTHER" id="PTHR10938">
    <property type="entry name" value="TRANSLATION INITIATION FACTOR IF-3"/>
    <property type="match status" value="1"/>
</dbReference>
<proteinExistence type="inferred from homology"/>
<evidence type="ECO:0000256" key="4">
    <source>
        <dbReference type="SAM" id="MobiDB-lite"/>
    </source>
</evidence>
<comment type="caution">
    <text evidence="6">The sequence shown here is derived from an EMBL/GenBank/DDBJ whole genome shotgun (WGS) entry which is preliminary data.</text>
</comment>
<sequence length="321" mass="36488">MVVASKSLRCYTHLPRGSFSNSTPKTRPMVMQNPYSLFYDKPTNFLNSVRFYAVPAKIWYDVDDDVQLMMVFWDFISVSGGHSVVSRVEALARAKTLKLDLVEVDRKANPPVCKIMDYHKELYKKKESEKERAKSKESKDLKMKSDMVRKLMEKGYRVKVKATGKIDQSMKDALSRLLALIEDVCVVEFAPDEAKKEPYMIVRHVKYGPPKKGLKKSTDSAQLDAKAEEGDVEPLTTNTSDSIEYENQSSPEYQVVPESPPVLENRYKKGNHRVENKVQSNPQVPPAVVENRYIKAEPRNRFQQPTPNTGPGPVPGTRDSN</sequence>
<organism evidence="6 7">
    <name type="scientific">Trifolium pratense</name>
    <name type="common">Red clover</name>
    <dbReference type="NCBI Taxonomy" id="57577"/>
    <lineage>
        <taxon>Eukaryota</taxon>
        <taxon>Viridiplantae</taxon>
        <taxon>Streptophyta</taxon>
        <taxon>Embryophyta</taxon>
        <taxon>Tracheophyta</taxon>
        <taxon>Spermatophyta</taxon>
        <taxon>Magnoliopsida</taxon>
        <taxon>eudicotyledons</taxon>
        <taxon>Gunneridae</taxon>
        <taxon>Pentapetalae</taxon>
        <taxon>rosids</taxon>
        <taxon>fabids</taxon>
        <taxon>Fabales</taxon>
        <taxon>Fabaceae</taxon>
        <taxon>Papilionoideae</taxon>
        <taxon>50 kb inversion clade</taxon>
        <taxon>NPAAA clade</taxon>
        <taxon>Hologalegina</taxon>
        <taxon>IRL clade</taxon>
        <taxon>Trifolieae</taxon>
        <taxon>Trifolium</taxon>
    </lineage>
</organism>
<feature type="domain" description="Translation initiation factor 3 N-terminal" evidence="5">
    <location>
        <begin position="84"/>
        <end position="131"/>
    </location>
</feature>
<dbReference type="SUPFAM" id="SSF55200">
    <property type="entry name" value="Translation initiation factor IF3, C-terminal domain"/>
    <property type="match status" value="1"/>
</dbReference>
<evidence type="ECO:0000256" key="1">
    <source>
        <dbReference type="ARBA" id="ARBA00005439"/>
    </source>
</evidence>
<dbReference type="Gene3D" id="3.30.110.10">
    <property type="entry name" value="Translation initiation factor 3 (IF-3), C-terminal domain"/>
    <property type="match status" value="1"/>
</dbReference>
<evidence type="ECO:0000313" key="7">
    <source>
        <dbReference type="Proteomes" id="UP000236291"/>
    </source>
</evidence>
<keyword evidence="2 6" id="KW-0396">Initiation factor</keyword>
<dbReference type="GO" id="GO:0003743">
    <property type="term" value="F:translation initiation factor activity"/>
    <property type="evidence" value="ECO:0007669"/>
    <property type="project" value="UniProtKB-KW"/>
</dbReference>
<feature type="region of interest" description="Disordered" evidence="4">
    <location>
        <begin position="209"/>
        <end position="321"/>
    </location>
</feature>
<keyword evidence="3" id="KW-0648">Protein biosynthesis</keyword>
<dbReference type="PANTHER" id="PTHR10938:SF4">
    <property type="entry name" value="TRANSLATION INITIATION FACTOR IF3-1, MITOCHONDRIAL"/>
    <property type="match status" value="1"/>
</dbReference>
<dbReference type="GO" id="GO:0032790">
    <property type="term" value="P:ribosome disassembly"/>
    <property type="evidence" value="ECO:0007669"/>
    <property type="project" value="TreeGrafter"/>
</dbReference>
<accession>A0A2K3PM46</accession>
<protein>
    <submittedName>
        <fullName evidence="6">Translation initiation factor IF-3</fullName>
    </submittedName>
</protein>
<evidence type="ECO:0000256" key="3">
    <source>
        <dbReference type="ARBA" id="ARBA00022917"/>
    </source>
</evidence>
<reference evidence="6 7" key="1">
    <citation type="journal article" date="2014" name="Am. J. Bot.">
        <title>Genome assembly and annotation for red clover (Trifolium pratense; Fabaceae).</title>
        <authorList>
            <person name="Istvanek J."/>
            <person name="Jaros M."/>
            <person name="Krenek A."/>
            <person name="Repkova J."/>
        </authorList>
    </citation>
    <scope>NUCLEOTIDE SEQUENCE [LARGE SCALE GENOMIC DNA]</scope>
    <source>
        <strain evidence="7">cv. Tatra</strain>
        <tissue evidence="6">Young leaves</tissue>
    </source>
</reference>
<name>A0A2K3PM46_TRIPR</name>
<evidence type="ECO:0000256" key="2">
    <source>
        <dbReference type="ARBA" id="ARBA00022540"/>
    </source>
</evidence>
<reference evidence="6 7" key="2">
    <citation type="journal article" date="2017" name="Front. Plant Sci.">
        <title>Gene Classification and Mining of Molecular Markers Useful in Red Clover (Trifolium pratense) Breeding.</title>
        <authorList>
            <person name="Istvanek J."/>
            <person name="Dluhosova J."/>
            <person name="Dluhos P."/>
            <person name="Patkova L."/>
            <person name="Nedelnik J."/>
            <person name="Repkova J."/>
        </authorList>
    </citation>
    <scope>NUCLEOTIDE SEQUENCE [LARGE SCALE GENOMIC DNA]</scope>
    <source>
        <strain evidence="7">cv. Tatra</strain>
        <tissue evidence="6">Young leaves</tissue>
    </source>
</reference>
<evidence type="ECO:0000259" key="5">
    <source>
        <dbReference type="Pfam" id="PF05198"/>
    </source>
</evidence>
<dbReference type="Gene3D" id="3.10.20.80">
    <property type="entry name" value="Translation initiation factor 3 (IF-3), N-terminal domain"/>
    <property type="match status" value="1"/>
</dbReference>
<dbReference type="InterPro" id="IPR019814">
    <property type="entry name" value="Translation_initiation_fac_3_N"/>
</dbReference>
<gene>
    <name evidence="6" type="ORF">L195_g013076</name>
</gene>
<dbReference type="InterPro" id="IPR036787">
    <property type="entry name" value="T_IF-3_N_sf"/>
</dbReference>
<dbReference type="Proteomes" id="UP000236291">
    <property type="component" value="Unassembled WGS sequence"/>
</dbReference>
<dbReference type="EMBL" id="ASHM01008455">
    <property type="protein sequence ID" value="PNY16357.1"/>
    <property type="molecule type" value="Genomic_DNA"/>
</dbReference>
<dbReference type="STRING" id="57577.A0A2K3PM46"/>
<dbReference type="Pfam" id="PF05198">
    <property type="entry name" value="IF3_N"/>
    <property type="match status" value="1"/>
</dbReference>
<evidence type="ECO:0000313" key="6">
    <source>
        <dbReference type="EMBL" id="PNY16357.1"/>
    </source>
</evidence>